<dbReference type="Gene3D" id="3.90.550.10">
    <property type="entry name" value="Spore Coat Polysaccharide Biosynthesis Protein SpsA, Chain A"/>
    <property type="match status" value="1"/>
</dbReference>
<reference evidence="1 2" key="1">
    <citation type="submission" date="2018-03" db="EMBL/GenBank/DDBJ databases">
        <title>Adhaeribacter sp. HMF7605 Genome sequencing and assembly.</title>
        <authorList>
            <person name="Kang H."/>
            <person name="Kang J."/>
            <person name="Cha I."/>
            <person name="Kim H."/>
            <person name="Joh K."/>
        </authorList>
    </citation>
    <scope>NUCLEOTIDE SEQUENCE [LARGE SCALE GENOMIC DNA]</scope>
    <source>
        <strain evidence="1 2">HMF7605</strain>
    </source>
</reference>
<proteinExistence type="predicted"/>
<comment type="caution">
    <text evidence="1">The sequence shown here is derived from an EMBL/GenBank/DDBJ whole genome shotgun (WGS) entry which is preliminary data.</text>
</comment>
<sequence>MQNFFEWFAENKEHYHKPWLILGKGPSYAYINQYNLKDFFTVSLNHVIKKIKVTVAHAIDFDVVESCAQEIDANAQYLVLPWHPHFAHRPTDKCLVDIVKENEFVRKLDKEGRLLWYYKSTRSIEVNDVPYSPKPNFKNYPEVPVLYFSAEAVVNLLGLAGAKKIRSLGVDGGTSYSKDFKDLAEKTLLANGQSSFDLQFKSISKTIMKLDIDYAPLNIESPIRIFVGSAEPQLIPVKVLEYSIRKHTTMSVEVFPLYQANIPIPLPKDPKNKPRTPFSFQRFLIPTLKGFKGRAIYLDSDMQVFSNIVDLWSKPFEGGDVLSAYDISGSTRKPQFAVMLMNCEKLNWNIQSIIAKLDSGELNYEQLMYEFKIAKNIKPVIEGEWNSLEHYEEGKTHLLHYTDMTRQPWITKTNPLGHLWVKELVESIDNKFISLDEVKDHIKKGYLRPSLLYQISSRKYDVTKLPPKARALDKFFTPPHELTQSTSRNKIFLNNIVSKFVTSYIKG</sequence>
<protein>
    <recommendedName>
        <fullName evidence="3">Glycosyl transferase</fullName>
    </recommendedName>
</protein>
<dbReference type="SUPFAM" id="SSF53448">
    <property type="entry name" value="Nucleotide-diphospho-sugar transferases"/>
    <property type="match status" value="1"/>
</dbReference>
<dbReference type="RefSeq" id="WP_106925305.1">
    <property type="nucleotide sequence ID" value="NZ_PYFT01000001.1"/>
</dbReference>
<dbReference type="EMBL" id="PYFT01000001">
    <property type="protein sequence ID" value="PSR52055.1"/>
    <property type="molecule type" value="Genomic_DNA"/>
</dbReference>
<accession>A0A2T2Y965</accession>
<evidence type="ECO:0008006" key="3">
    <source>
        <dbReference type="Google" id="ProtNLM"/>
    </source>
</evidence>
<dbReference type="OrthoDB" id="9798746at2"/>
<dbReference type="Proteomes" id="UP000240357">
    <property type="component" value="Unassembled WGS sequence"/>
</dbReference>
<dbReference type="InterPro" id="IPR029044">
    <property type="entry name" value="Nucleotide-diphossugar_trans"/>
</dbReference>
<gene>
    <name evidence="1" type="ORF">AHMF7605_00235</name>
</gene>
<keyword evidence="2" id="KW-1185">Reference proteome</keyword>
<dbReference type="AlphaFoldDB" id="A0A2T2Y965"/>
<evidence type="ECO:0000313" key="1">
    <source>
        <dbReference type="EMBL" id="PSR52055.1"/>
    </source>
</evidence>
<evidence type="ECO:0000313" key="2">
    <source>
        <dbReference type="Proteomes" id="UP000240357"/>
    </source>
</evidence>
<name>A0A2T2Y965_9BACT</name>
<organism evidence="1 2">
    <name type="scientific">Adhaeribacter arboris</name>
    <dbReference type="NCBI Taxonomy" id="2072846"/>
    <lineage>
        <taxon>Bacteria</taxon>
        <taxon>Pseudomonadati</taxon>
        <taxon>Bacteroidota</taxon>
        <taxon>Cytophagia</taxon>
        <taxon>Cytophagales</taxon>
        <taxon>Hymenobacteraceae</taxon>
        <taxon>Adhaeribacter</taxon>
    </lineage>
</organism>